<gene>
    <name evidence="1" type="ORF">SAMN06297397_0277</name>
</gene>
<evidence type="ECO:0000313" key="1">
    <source>
        <dbReference type="EMBL" id="SMC36338.1"/>
    </source>
</evidence>
<proteinExistence type="predicted"/>
<protein>
    <submittedName>
        <fullName evidence="1">Sigma-B regulation protein RsbU (Phosphoserine phosphatase)</fullName>
    </submittedName>
</protein>
<keyword evidence="2" id="KW-1185">Reference proteome</keyword>
<accession>A0AC61PHN6</accession>
<dbReference type="EMBL" id="FWXZ01000001">
    <property type="protein sequence ID" value="SMC36338.1"/>
    <property type="molecule type" value="Genomic_DNA"/>
</dbReference>
<name>A0AC61PHN6_9FIRM</name>
<organism evidence="1 2">
    <name type="scientific">Aristaeella lactis</name>
    <dbReference type="NCBI Taxonomy" id="3046383"/>
    <lineage>
        <taxon>Bacteria</taxon>
        <taxon>Bacillati</taxon>
        <taxon>Bacillota</taxon>
        <taxon>Clostridia</taxon>
        <taxon>Eubacteriales</taxon>
        <taxon>Aristaeellaceae</taxon>
        <taxon>Aristaeella</taxon>
    </lineage>
</organism>
<reference evidence="1" key="1">
    <citation type="submission" date="2017-04" db="EMBL/GenBank/DDBJ databases">
        <authorList>
            <person name="Varghese N."/>
            <person name="Submissions S."/>
        </authorList>
    </citation>
    <scope>NUCLEOTIDE SEQUENCE</scope>
    <source>
        <strain evidence="1">WTE2008</strain>
    </source>
</reference>
<sequence length="567" mass="63036">MKKASRFSLRKKIVLLIIVMAVILSGTALTISGIVFSRNNDTRYRNKATELAATVQAVVDAEKVDELRREVEEVYESTKNKVGSENMGTPEYEEYLARFSHIQESEAYQFLYKQLRGIQDANEVESIYILYVDVPTRATVYMVDASDDPCFPGNFDPVYDQNKAVLSNPSVGFPPYITNTEEYGWLVSAAVPIYRADGTVSAYAFADISMNEVKNSEKMFLITLSMFLLGLTLALCIIFFLVVNKGVVKPLKKLSSAASEYYAEEGSEGAKTIFTDLDIRTHDEIEDLSVAMKQMETDMNEYIHNLTAITAEKERIGAELNVATQIQADMLPRIFPPFPDRKEFDIFASMSPAKEVGGDFYDFFLIDDDHLGLVMADVSGKGVPAALFMVITKTLIKNRAQMGGGPAEILRYVNEQLCEGNDAELFVTVWFAILEISTGKGKAANAGHEHPVLCRADGSYDLVKYTHSPAVAVMEGIPFKEHSFELHAGDTLFVYTDGVTEATNADNQLFGTDRMLEALNKEPDASPQRLLRNVRNGINRFVGSAPQFDDITMLALRYFGSEEAQNG</sequence>
<evidence type="ECO:0000313" key="2">
    <source>
        <dbReference type="Proteomes" id="UP000192328"/>
    </source>
</evidence>
<comment type="caution">
    <text evidence="1">The sequence shown here is derived from an EMBL/GenBank/DDBJ whole genome shotgun (WGS) entry which is preliminary data.</text>
</comment>
<dbReference type="Proteomes" id="UP000192328">
    <property type="component" value="Unassembled WGS sequence"/>
</dbReference>